<reference evidence="2 3" key="1">
    <citation type="journal article" date="2024" name="Plant J.">
        <title>Genome sequences and population genomics reveal climatic adaptation and genomic divergence between two closely related sweetgum species.</title>
        <authorList>
            <person name="Xu W.Q."/>
            <person name="Ren C.Q."/>
            <person name="Zhang X.Y."/>
            <person name="Comes H.P."/>
            <person name="Liu X.H."/>
            <person name="Li Y.G."/>
            <person name="Kettle C.J."/>
            <person name="Jalonen R."/>
            <person name="Gaisberger H."/>
            <person name="Ma Y.Z."/>
            <person name="Qiu Y.X."/>
        </authorList>
    </citation>
    <scope>NUCLEOTIDE SEQUENCE [LARGE SCALE GENOMIC DNA]</scope>
    <source>
        <strain evidence="2">Hangzhou</strain>
    </source>
</reference>
<evidence type="ECO:0000313" key="3">
    <source>
        <dbReference type="Proteomes" id="UP001415857"/>
    </source>
</evidence>
<evidence type="ECO:0000256" key="1">
    <source>
        <dbReference type="SAM" id="MobiDB-lite"/>
    </source>
</evidence>
<dbReference type="EMBL" id="JBBPBK010000016">
    <property type="protein sequence ID" value="KAK9267194.1"/>
    <property type="molecule type" value="Genomic_DNA"/>
</dbReference>
<protein>
    <submittedName>
        <fullName evidence="2">Uncharacterized protein</fullName>
    </submittedName>
</protein>
<proteinExistence type="predicted"/>
<name>A0AAP0R3M2_LIQFO</name>
<evidence type="ECO:0000313" key="2">
    <source>
        <dbReference type="EMBL" id="KAK9267194.1"/>
    </source>
</evidence>
<accession>A0AAP0R3M2</accession>
<organism evidence="2 3">
    <name type="scientific">Liquidambar formosana</name>
    <name type="common">Formosan gum</name>
    <dbReference type="NCBI Taxonomy" id="63359"/>
    <lineage>
        <taxon>Eukaryota</taxon>
        <taxon>Viridiplantae</taxon>
        <taxon>Streptophyta</taxon>
        <taxon>Embryophyta</taxon>
        <taxon>Tracheophyta</taxon>
        <taxon>Spermatophyta</taxon>
        <taxon>Magnoliopsida</taxon>
        <taxon>eudicotyledons</taxon>
        <taxon>Gunneridae</taxon>
        <taxon>Pentapetalae</taxon>
        <taxon>Saxifragales</taxon>
        <taxon>Altingiaceae</taxon>
        <taxon>Liquidambar</taxon>
    </lineage>
</organism>
<keyword evidence="3" id="KW-1185">Reference proteome</keyword>
<dbReference type="AlphaFoldDB" id="A0AAP0R3M2"/>
<gene>
    <name evidence="2" type="ORF">L1049_009614</name>
</gene>
<feature type="compositionally biased region" description="Polar residues" evidence="1">
    <location>
        <begin position="68"/>
        <end position="91"/>
    </location>
</feature>
<sequence length="160" mass="16967">MARDCCVETYSVEWACQASDVSVSEAADQPPSTSEEEAQDSEKDFSSPAPSTKWRLEGGKFPHVSGPASPSSDPFNSTDSSNKLASTSSVPSADAPLSQWFAGDAGPVSDILCRVEIAILHFVKLNFNSTESSTRLPFSSERASILAVLKLYAVEEGVSG</sequence>
<feature type="region of interest" description="Disordered" evidence="1">
    <location>
        <begin position="21"/>
        <end position="93"/>
    </location>
</feature>
<comment type="caution">
    <text evidence="2">The sequence shown here is derived from an EMBL/GenBank/DDBJ whole genome shotgun (WGS) entry which is preliminary data.</text>
</comment>
<dbReference type="Proteomes" id="UP001415857">
    <property type="component" value="Unassembled WGS sequence"/>
</dbReference>